<name>A0ABW2AKF2_9MICO</name>
<evidence type="ECO:0000256" key="2">
    <source>
        <dbReference type="SAM" id="Phobius"/>
    </source>
</evidence>
<reference evidence="4" key="1">
    <citation type="journal article" date="2019" name="Int. J. Syst. Evol. Microbiol.">
        <title>The Global Catalogue of Microorganisms (GCM) 10K type strain sequencing project: providing services to taxonomists for standard genome sequencing and annotation.</title>
        <authorList>
            <consortium name="The Broad Institute Genomics Platform"/>
            <consortium name="The Broad Institute Genome Sequencing Center for Infectious Disease"/>
            <person name="Wu L."/>
            <person name="Ma J."/>
        </authorList>
    </citation>
    <scope>NUCLEOTIDE SEQUENCE [LARGE SCALE GENOMIC DNA]</scope>
    <source>
        <strain evidence="4">CCUG 58127</strain>
    </source>
</reference>
<protein>
    <recommendedName>
        <fullName evidence="5">MFS transporter</fullName>
    </recommendedName>
</protein>
<proteinExistence type="predicted"/>
<feature type="transmembrane region" description="Helical" evidence="2">
    <location>
        <begin position="18"/>
        <end position="38"/>
    </location>
</feature>
<dbReference type="RefSeq" id="WP_382403971.1">
    <property type="nucleotide sequence ID" value="NZ_JBHSWH010000001.1"/>
</dbReference>
<feature type="transmembrane region" description="Helical" evidence="2">
    <location>
        <begin position="78"/>
        <end position="98"/>
    </location>
</feature>
<feature type="region of interest" description="Disordered" evidence="1">
    <location>
        <begin position="106"/>
        <end position="200"/>
    </location>
</feature>
<evidence type="ECO:0000313" key="3">
    <source>
        <dbReference type="EMBL" id="MFC6707298.1"/>
    </source>
</evidence>
<organism evidence="3 4">
    <name type="scientific">Flexivirga alba</name>
    <dbReference type="NCBI Taxonomy" id="702742"/>
    <lineage>
        <taxon>Bacteria</taxon>
        <taxon>Bacillati</taxon>
        <taxon>Actinomycetota</taxon>
        <taxon>Actinomycetes</taxon>
        <taxon>Micrococcales</taxon>
        <taxon>Dermacoccaceae</taxon>
        <taxon>Flexivirga</taxon>
    </lineage>
</organism>
<accession>A0ABW2AKF2</accession>
<keyword evidence="2" id="KW-1133">Transmembrane helix</keyword>
<sequence length="200" mass="22692">MDDVETRTVMSLRTGTKICVLIGLAFIVLAVYFFVVPITSVRTTSGAVFGCGSAMSPAHGSFADGVCWRIADANRYRAYAALAIGIVTIIAGVLLFGVDRREEQRRLPRDHHDFESEETEAADVRRDQDWHGDEPLTRRDRFAAERDDRPESTRSARRRDDGYQPYDDGDDDQSSRRETDSRYANREDDRYGRRDAPGQH</sequence>
<keyword evidence="2" id="KW-0812">Transmembrane</keyword>
<evidence type="ECO:0008006" key="5">
    <source>
        <dbReference type="Google" id="ProtNLM"/>
    </source>
</evidence>
<evidence type="ECO:0000256" key="1">
    <source>
        <dbReference type="SAM" id="MobiDB-lite"/>
    </source>
</evidence>
<evidence type="ECO:0000313" key="4">
    <source>
        <dbReference type="Proteomes" id="UP001596298"/>
    </source>
</evidence>
<keyword evidence="2" id="KW-0472">Membrane</keyword>
<dbReference type="Proteomes" id="UP001596298">
    <property type="component" value="Unassembled WGS sequence"/>
</dbReference>
<keyword evidence="4" id="KW-1185">Reference proteome</keyword>
<feature type="compositionally biased region" description="Basic and acidic residues" evidence="1">
    <location>
        <begin position="122"/>
        <end position="162"/>
    </location>
</feature>
<comment type="caution">
    <text evidence="3">The sequence shown here is derived from an EMBL/GenBank/DDBJ whole genome shotgun (WGS) entry which is preliminary data.</text>
</comment>
<gene>
    <name evidence="3" type="ORF">ACFQDH_19060</name>
</gene>
<dbReference type="EMBL" id="JBHSWH010000001">
    <property type="protein sequence ID" value="MFC6707298.1"/>
    <property type="molecule type" value="Genomic_DNA"/>
</dbReference>
<feature type="compositionally biased region" description="Basic and acidic residues" evidence="1">
    <location>
        <begin position="173"/>
        <end position="200"/>
    </location>
</feature>